<protein>
    <submittedName>
        <fullName evidence="1">Uncharacterized protein</fullName>
    </submittedName>
</protein>
<gene>
    <name evidence="1" type="ORF">DB32_002401</name>
</gene>
<keyword evidence="2" id="KW-1185">Reference proteome</keyword>
<evidence type="ECO:0000313" key="2">
    <source>
        <dbReference type="Proteomes" id="UP000034883"/>
    </source>
</evidence>
<dbReference type="STRING" id="927083.DB32_002401"/>
<proteinExistence type="predicted"/>
<name>A0A0F6W200_9BACT</name>
<dbReference type="KEGG" id="samy:DB32_002401"/>
<dbReference type="RefSeq" id="WP_053232513.1">
    <property type="nucleotide sequence ID" value="NZ_CP011125.1"/>
</dbReference>
<reference evidence="1 2" key="1">
    <citation type="submission" date="2015-03" db="EMBL/GenBank/DDBJ databases">
        <title>Genome assembly of Sandaracinus amylolyticus DSM 53668.</title>
        <authorList>
            <person name="Sharma G."/>
            <person name="Subramanian S."/>
        </authorList>
    </citation>
    <scope>NUCLEOTIDE SEQUENCE [LARGE SCALE GENOMIC DNA]</scope>
    <source>
        <strain evidence="1 2">DSM 53668</strain>
    </source>
</reference>
<dbReference type="Proteomes" id="UP000034883">
    <property type="component" value="Chromosome"/>
</dbReference>
<accession>A0A0F6W200</accession>
<organism evidence="1 2">
    <name type="scientific">Sandaracinus amylolyticus</name>
    <dbReference type="NCBI Taxonomy" id="927083"/>
    <lineage>
        <taxon>Bacteria</taxon>
        <taxon>Pseudomonadati</taxon>
        <taxon>Myxococcota</taxon>
        <taxon>Polyangia</taxon>
        <taxon>Polyangiales</taxon>
        <taxon>Sandaracinaceae</taxon>
        <taxon>Sandaracinus</taxon>
    </lineage>
</organism>
<dbReference type="EMBL" id="CP011125">
    <property type="protein sequence ID" value="AKF05252.1"/>
    <property type="molecule type" value="Genomic_DNA"/>
</dbReference>
<dbReference type="AlphaFoldDB" id="A0A0F6W200"/>
<evidence type="ECO:0000313" key="1">
    <source>
        <dbReference type="EMBL" id="AKF05252.1"/>
    </source>
</evidence>
<sequence>MSDDYREERTYTIELRLSASFPDDYEGEEDGYEWHARFDRVVRPRIARAVIEALMRDPGWKVTPTTRGESESERLELRVERVVTRE</sequence>